<dbReference type="AlphaFoldDB" id="A0A7G2BZZ9"/>
<proteinExistence type="predicted"/>
<evidence type="ECO:0000313" key="1">
    <source>
        <dbReference type="EMBL" id="CAD2212654.1"/>
    </source>
</evidence>
<keyword evidence="2" id="KW-1185">Reference proteome</keyword>
<evidence type="ECO:0000313" key="2">
    <source>
        <dbReference type="Proteomes" id="UP000515908"/>
    </source>
</evidence>
<dbReference type="OrthoDB" id="245811at2759"/>
<gene>
    <name evidence="1" type="ORF">ADEAN_000006600</name>
</gene>
<reference evidence="1 2" key="1">
    <citation type="submission" date="2020-08" db="EMBL/GenBank/DDBJ databases">
        <authorList>
            <person name="Newling K."/>
            <person name="Davey J."/>
            <person name="Forrester S."/>
        </authorList>
    </citation>
    <scope>NUCLEOTIDE SEQUENCE [LARGE SCALE GENOMIC DNA]</scope>
    <source>
        <strain evidence="2">Crithidia deanei Carvalho (ATCC PRA-265)</strain>
    </source>
</reference>
<dbReference type="VEuPathDB" id="TriTrypDB:ADEAN_000006600"/>
<sequence length="499" mass="55990">MEKKEKEHRYAVWQLFRRLSEAKLGETVTLGSYVYCASVLMLSAEELVNGAVQFGDGQFSGEDEVSTMEKTVNALLSPLNEVPASALLKEVQEVFSLEEKLELLYVLTAPLVRLSAMREATDQVAARVQEGLPNDLRSCLYSAPQNGEVISSKHLYFLLCVYKRNSVPFDTTAIQLVTKSCDFITALLKSSLGIREKENVFRVGDGGEGHYAFGIRRPLTECDDTLFLQRCFVTLAACSQNATQSHLHSKALRKFLDVLSYTPNYDIDPDLLVEMAVTVYTTHLSTVVEEELARSLEMQLLVVLSRLRFSNLREKASLCSLLRILCSRKPLTTEDTSYRNEWKRLSGLIVQHIVEALPASDVCVHESECSEKCIQLAVGQASCFLLPFSFWCETAEWYLNSRSCSAAVARALFVYRANYSTTSSRRHYRPVSRQCLGILSRCAEIMSSGQLSRDQMSARVEPWLQTVHYLDSPPGDVVPLINEICLSIQGTVHPEVVTF</sequence>
<protein>
    <submittedName>
        <fullName evidence="1">Uncharacterized protein</fullName>
    </submittedName>
</protein>
<dbReference type="EMBL" id="LR877145">
    <property type="protein sequence ID" value="CAD2212654.1"/>
    <property type="molecule type" value="Genomic_DNA"/>
</dbReference>
<organism evidence="1 2">
    <name type="scientific">Angomonas deanei</name>
    <dbReference type="NCBI Taxonomy" id="59799"/>
    <lineage>
        <taxon>Eukaryota</taxon>
        <taxon>Discoba</taxon>
        <taxon>Euglenozoa</taxon>
        <taxon>Kinetoplastea</taxon>
        <taxon>Metakinetoplastina</taxon>
        <taxon>Trypanosomatida</taxon>
        <taxon>Trypanosomatidae</taxon>
        <taxon>Strigomonadinae</taxon>
        <taxon>Angomonas</taxon>
    </lineage>
</organism>
<name>A0A7G2BZZ9_9TRYP</name>
<dbReference type="Proteomes" id="UP000515908">
    <property type="component" value="Chromosome 01"/>
</dbReference>
<accession>A0A7G2BZZ9</accession>